<dbReference type="AlphaFoldDB" id="U2DUH4"/>
<feature type="compositionally biased region" description="Basic and acidic residues" evidence="1">
    <location>
        <begin position="283"/>
        <end position="299"/>
    </location>
</feature>
<protein>
    <submittedName>
        <fullName evidence="3">Uncharacterized protein</fullName>
    </submittedName>
</protein>
<evidence type="ECO:0000313" key="4">
    <source>
        <dbReference type="Proteomes" id="UP000005707"/>
    </source>
</evidence>
<comment type="caution">
    <text evidence="3">The sequence shown here is derived from an EMBL/GenBank/DDBJ whole genome shotgun (WGS) entry which is preliminary data.</text>
</comment>
<organism evidence="3 4">
    <name type="scientific">Haloplasma contractile SSD-17B</name>
    <dbReference type="NCBI Taxonomy" id="1033810"/>
    <lineage>
        <taxon>Bacteria</taxon>
        <taxon>Bacillati</taxon>
        <taxon>Mycoplasmatota</taxon>
        <taxon>Mollicutes</taxon>
        <taxon>Haloplasmatales</taxon>
        <taxon>Haloplasmataceae</taxon>
        <taxon>Haloplasma</taxon>
    </lineage>
</organism>
<feature type="compositionally biased region" description="Low complexity" evidence="1">
    <location>
        <begin position="303"/>
        <end position="319"/>
    </location>
</feature>
<keyword evidence="4" id="KW-1185">Reference proteome</keyword>
<sequence length="325" mass="36532">MKIINYDIGDVLSYTFKFIGKKFPSVALIFLIKITMLTTLVVMFGQRVIYIMNNFTSSTDTESFKMLFQFLFTGRIILFIILFILVELILQGYTIKLMQSDLFNLKLSTKEMLSYSLKKFGYLIGGSIALTVLIILLMIAAIIIMLILGLIFPLFAILGAIGFIVVLYIFLGYYRFMPYTAFINERLEGMMGETKELMTGHLGGSLLLLILLGLFEQLTNFITDTIIQSSVTVSSGIDPMYTFTSSMIGVLIVLVISTLVQYVAQIADIAYILIGKRSKKERRDRIRAKRLEESNKNAQDDLPLSGKSNPSSSGGYSSPNQIFKD</sequence>
<feature type="transmembrane region" description="Helical" evidence="2">
    <location>
        <begin position="26"/>
        <end position="46"/>
    </location>
</feature>
<dbReference type="Proteomes" id="UP000005707">
    <property type="component" value="Unassembled WGS sequence"/>
</dbReference>
<keyword evidence="2" id="KW-1133">Transmembrane helix</keyword>
<feature type="transmembrane region" description="Helical" evidence="2">
    <location>
        <begin position="154"/>
        <end position="176"/>
    </location>
</feature>
<name>U2DUH4_9MOLU</name>
<feature type="transmembrane region" description="Helical" evidence="2">
    <location>
        <begin position="66"/>
        <end position="90"/>
    </location>
</feature>
<dbReference type="InParanoid" id="U2DUH4"/>
<dbReference type="RefSeq" id="WP_008827342.1">
    <property type="nucleotide sequence ID" value="NZ_AFNU02000006.1"/>
</dbReference>
<evidence type="ECO:0000256" key="2">
    <source>
        <dbReference type="SAM" id="Phobius"/>
    </source>
</evidence>
<gene>
    <name evidence="3" type="ORF">HLPCO_001966</name>
</gene>
<reference evidence="3 4" key="1">
    <citation type="journal article" date="2011" name="J. Bacteriol.">
        <title>Genome sequence of Haloplasma contractile, an unusual contractile bacterium from a deep-sea anoxic brine lake.</title>
        <authorList>
            <person name="Antunes A."/>
            <person name="Alam I."/>
            <person name="El Dorry H."/>
            <person name="Siam R."/>
            <person name="Robertson A."/>
            <person name="Bajic V.B."/>
            <person name="Stingl U."/>
        </authorList>
    </citation>
    <scope>NUCLEOTIDE SEQUENCE [LARGE SCALE GENOMIC DNA]</scope>
    <source>
        <strain evidence="3 4">SSD-17B</strain>
    </source>
</reference>
<accession>U2DUH4</accession>
<proteinExistence type="predicted"/>
<dbReference type="EMBL" id="AFNU02000006">
    <property type="protein sequence ID" value="ERJ12052.1"/>
    <property type="molecule type" value="Genomic_DNA"/>
</dbReference>
<feature type="transmembrane region" description="Helical" evidence="2">
    <location>
        <begin position="120"/>
        <end position="148"/>
    </location>
</feature>
<evidence type="ECO:0000256" key="1">
    <source>
        <dbReference type="SAM" id="MobiDB-lite"/>
    </source>
</evidence>
<feature type="region of interest" description="Disordered" evidence="1">
    <location>
        <begin position="283"/>
        <end position="325"/>
    </location>
</feature>
<keyword evidence="2" id="KW-0812">Transmembrane</keyword>
<feature type="transmembrane region" description="Helical" evidence="2">
    <location>
        <begin position="197"/>
        <end position="215"/>
    </location>
</feature>
<keyword evidence="2" id="KW-0472">Membrane</keyword>
<reference evidence="3 4" key="2">
    <citation type="journal article" date="2013" name="PLoS ONE">
        <title>INDIGO - INtegrated Data Warehouse of MIcrobial GenOmes with Examples from the Red Sea Extremophiles.</title>
        <authorList>
            <person name="Alam I."/>
            <person name="Antunes A."/>
            <person name="Kamau A.A."/>
            <person name="Ba Alawi W."/>
            <person name="Kalkatawi M."/>
            <person name="Stingl U."/>
            <person name="Bajic V.B."/>
        </authorList>
    </citation>
    <scope>NUCLEOTIDE SEQUENCE [LARGE SCALE GENOMIC DNA]</scope>
    <source>
        <strain evidence="3 4">SSD-17B</strain>
    </source>
</reference>
<feature type="transmembrane region" description="Helical" evidence="2">
    <location>
        <begin position="248"/>
        <end position="274"/>
    </location>
</feature>
<evidence type="ECO:0000313" key="3">
    <source>
        <dbReference type="EMBL" id="ERJ12052.1"/>
    </source>
</evidence>